<dbReference type="EMBL" id="JALJOU010000024">
    <property type="protein sequence ID" value="KAK9836999.1"/>
    <property type="molecule type" value="Genomic_DNA"/>
</dbReference>
<feature type="compositionally biased region" description="Gly residues" evidence="1">
    <location>
        <begin position="190"/>
        <end position="199"/>
    </location>
</feature>
<evidence type="ECO:0000313" key="3">
    <source>
        <dbReference type="Proteomes" id="UP001445335"/>
    </source>
</evidence>
<name>A0AAW1RSY5_9CHLO</name>
<comment type="caution">
    <text evidence="2">The sequence shown here is derived from an EMBL/GenBank/DDBJ whole genome shotgun (WGS) entry which is preliminary data.</text>
</comment>
<gene>
    <name evidence="2" type="ORF">WJX81_005660</name>
</gene>
<accession>A0AAW1RSY5</accession>
<protein>
    <submittedName>
        <fullName evidence="2">Uncharacterized protein</fullName>
    </submittedName>
</protein>
<evidence type="ECO:0000313" key="2">
    <source>
        <dbReference type="EMBL" id="KAK9836999.1"/>
    </source>
</evidence>
<sequence length="300" mass="30727">MFELGRFHEVLPVLQQQYGGLYNIRCDILLLWVALGLDAKLHEAGPVLEEYIQESSVLDAAAEASPSADRLVLTPQEYTAAVRMYAVEVLAREGGQPERALEWALSSACHVPEGERAGLLGELQMAAAADARTLAPRTPPAPHGKASPSTNGTGGGGGEPEIVPAAEPGADQGSRSRSAALHGAKTTAGNGDGVGGGDAGSAEAAGAWLRSAAKRAAELWHDDQALAEWGLTPAQLAGAVGCSALVVYALLAERRALARALRRAASGVSASVTELGRLALSLSPNPIAAAAAGRPASLLR</sequence>
<organism evidence="2 3">
    <name type="scientific">Elliptochloris bilobata</name>
    <dbReference type="NCBI Taxonomy" id="381761"/>
    <lineage>
        <taxon>Eukaryota</taxon>
        <taxon>Viridiplantae</taxon>
        <taxon>Chlorophyta</taxon>
        <taxon>core chlorophytes</taxon>
        <taxon>Trebouxiophyceae</taxon>
        <taxon>Trebouxiophyceae incertae sedis</taxon>
        <taxon>Elliptochloris clade</taxon>
        <taxon>Elliptochloris</taxon>
    </lineage>
</organism>
<keyword evidence="3" id="KW-1185">Reference proteome</keyword>
<feature type="region of interest" description="Disordered" evidence="1">
    <location>
        <begin position="134"/>
        <end position="201"/>
    </location>
</feature>
<dbReference type="GO" id="GO:0015919">
    <property type="term" value="P:peroxisomal membrane transport"/>
    <property type="evidence" value="ECO:0007669"/>
    <property type="project" value="InterPro"/>
</dbReference>
<dbReference type="PANTHER" id="PTHR36361">
    <property type="entry name" value="PROTEIN APEM9"/>
    <property type="match status" value="1"/>
</dbReference>
<dbReference type="PANTHER" id="PTHR36361:SF1">
    <property type="entry name" value="PROTEIN APEM9"/>
    <property type="match status" value="1"/>
</dbReference>
<feature type="compositionally biased region" description="Low complexity" evidence="1">
    <location>
        <begin position="160"/>
        <end position="170"/>
    </location>
</feature>
<proteinExistence type="predicted"/>
<dbReference type="InterPro" id="IPR034571">
    <property type="entry name" value="APEM9"/>
</dbReference>
<evidence type="ECO:0000256" key="1">
    <source>
        <dbReference type="SAM" id="MobiDB-lite"/>
    </source>
</evidence>
<dbReference type="Proteomes" id="UP001445335">
    <property type="component" value="Unassembled WGS sequence"/>
</dbReference>
<dbReference type="AlphaFoldDB" id="A0AAW1RSY5"/>
<reference evidence="2 3" key="1">
    <citation type="journal article" date="2024" name="Nat. Commun.">
        <title>Phylogenomics reveals the evolutionary origins of lichenization in chlorophyte algae.</title>
        <authorList>
            <person name="Puginier C."/>
            <person name="Libourel C."/>
            <person name="Otte J."/>
            <person name="Skaloud P."/>
            <person name="Haon M."/>
            <person name="Grisel S."/>
            <person name="Petersen M."/>
            <person name="Berrin J.G."/>
            <person name="Delaux P.M."/>
            <person name="Dal Grande F."/>
            <person name="Keller J."/>
        </authorList>
    </citation>
    <scope>NUCLEOTIDE SEQUENCE [LARGE SCALE GENOMIC DNA]</scope>
    <source>
        <strain evidence="2 3">SAG 245.80</strain>
    </source>
</reference>